<accession>A0A5C0ART8</accession>
<dbReference type="SUPFAM" id="SSF109998">
    <property type="entry name" value="Triger factor/SurA peptide-binding domain-like"/>
    <property type="match status" value="1"/>
</dbReference>
<proteinExistence type="inferred from homology"/>
<organism evidence="7 8">
    <name type="scientific">Pigmentiphaga aceris</name>
    <dbReference type="NCBI Taxonomy" id="1940612"/>
    <lineage>
        <taxon>Bacteria</taxon>
        <taxon>Pseudomonadati</taxon>
        <taxon>Pseudomonadota</taxon>
        <taxon>Betaproteobacteria</taxon>
        <taxon>Burkholderiales</taxon>
        <taxon>Alcaligenaceae</taxon>
        <taxon>Pigmentiphaga</taxon>
    </lineage>
</organism>
<dbReference type="InterPro" id="IPR027304">
    <property type="entry name" value="Trigger_fact/SurA_dom_sf"/>
</dbReference>
<dbReference type="GO" id="GO:0003755">
    <property type="term" value="F:peptidyl-prolyl cis-trans isomerase activity"/>
    <property type="evidence" value="ECO:0007669"/>
    <property type="project" value="UniProtKB-KW"/>
</dbReference>
<dbReference type="OrthoDB" id="9769613at2"/>
<evidence type="ECO:0000256" key="5">
    <source>
        <dbReference type="PROSITE-ProRule" id="PRU00278"/>
    </source>
</evidence>
<evidence type="ECO:0000259" key="6">
    <source>
        <dbReference type="PROSITE" id="PS50198"/>
    </source>
</evidence>
<dbReference type="RefSeq" id="WP_148812517.1">
    <property type="nucleotide sequence ID" value="NZ_CP043046.1"/>
</dbReference>
<dbReference type="Proteomes" id="UP000325161">
    <property type="component" value="Chromosome"/>
</dbReference>
<keyword evidence="8" id="KW-1185">Reference proteome</keyword>
<feature type="domain" description="PpiC" evidence="6">
    <location>
        <begin position="92"/>
        <end position="192"/>
    </location>
</feature>
<comment type="catalytic activity">
    <reaction evidence="1">
        <text>[protein]-peptidylproline (omega=180) = [protein]-peptidylproline (omega=0)</text>
        <dbReference type="Rhea" id="RHEA:16237"/>
        <dbReference type="Rhea" id="RHEA-COMP:10747"/>
        <dbReference type="Rhea" id="RHEA-COMP:10748"/>
        <dbReference type="ChEBI" id="CHEBI:83833"/>
        <dbReference type="ChEBI" id="CHEBI:83834"/>
        <dbReference type="EC" id="5.2.1.8"/>
    </reaction>
</comment>
<dbReference type="InterPro" id="IPR050245">
    <property type="entry name" value="PrsA_foldase"/>
</dbReference>
<evidence type="ECO:0000313" key="8">
    <source>
        <dbReference type="Proteomes" id="UP000325161"/>
    </source>
</evidence>
<dbReference type="PANTHER" id="PTHR47245">
    <property type="entry name" value="PEPTIDYLPROLYL ISOMERASE"/>
    <property type="match status" value="1"/>
</dbReference>
<evidence type="ECO:0000256" key="4">
    <source>
        <dbReference type="ARBA" id="ARBA00023110"/>
    </source>
</evidence>
<keyword evidence="5 7" id="KW-0413">Isomerase</keyword>
<dbReference type="EMBL" id="CP043046">
    <property type="protein sequence ID" value="QEI04828.1"/>
    <property type="molecule type" value="Genomic_DNA"/>
</dbReference>
<evidence type="ECO:0000256" key="2">
    <source>
        <dbReference type="ARBA" id="ARBA00007656"/>
    </source>
</evidence>
<dbReference type="Gene3D" id="3.10.50.40">
    <property type="match status" value="1"/>
</dbReference>
<evidence type="ECO:0000313" key="7">
    <source>
        <dbReference type="EMBL" id="QEI04828.1"/>
    </source>
</evidence>
<evidence type="ECO:0000256" key="3">
    <source>
        <dbReference type="ARBA" id="ARBA00013194"/>
    </source>
</evidence>
<dbReference type="AlphaFoldDB" id="A0A5C0ART8"/>
<name>A0A5C0ART8_9BURK</name>
<dbReference type="PANTHER" id="PTHR47245:SF2">
    <property type="entry name" value="PEPTIDYL-PROLYL CIS-TRANS ISOMERASE HP_0175-RELATED"/>
    <property type="match status" value="1"/>
</dbReference>
<sequence>MPVIVNGKEFSDADMEAELPSHRDAPNPMRRAMTALVLRQVLRDEAKQLGLPTDSDEAIIDGLAQGQLKVPVATEADCRRHYQQHPDHFTVGELVEADHILFQVTERVDLDALRARAQSVLDAVLAEPSSFAEHAAACSNCPSGEVGGNLGQLSRGATVPEFEKVVFAMPAGTILPHLLETRFGLHIVRVARRVDGSLLPFEHVAPSIAAALGAAARDVAWRQYLSVLVGRAKIEGIELEGADSPLVQ</sequence>
<dbReference type="Pfam" id="PF00639">
    <property type="entry name" value="Rotamase"/>
    <property type="match status" value="1"/>
</dbReference>
<dbReference type="InterPro" id="IPR000297">
    <property type="entry name" value="PPIase_PpiC"/>
</dbReference>
<comment type="similarity">
    <text evidence="2">Belongs to the PpiC/parvulin rotamase family.</text>
</comment>
<dbReference type="SUPFAM" id="SSF54534">
    <property type="entry name" value="FKBP-like"/>
    <property type="match status" value="1"/>
</dbReference>
<reference evidence="7 8" key="1">
    <citation type="submission" date="2019-08" db="EMBL/GenBank/DDBJ databases">
        <title>Amphibian skin-associated Pigmentiphaga: genome sequence and occurrence across geography and hosts.</title>
        <authorList>
            <person name="Bletz M.C."/>
            <person name="Bunk B."/>
            <person name="Sproeer C."/>
            <person name="Biwer P."/>
            <person name="Reiter S."/>
            <person name="Rabemananjara F.C.E."/>
            <person name="Schulz S."/>
            <person name="Overmann J."/>
            <person name="Vences M."/>
        </authorList>
    </citation>
    <scope>NUCLEOTIDE SEQUENCE [LARGE SCALE GENOMIC DNA]</scope>
    <source>
        <strain evidence="7 8">Mada1488</strain>
    </source>
</reference>
<evidence type="ECO:0000256" key="1">
    <source>
        <dbReference type="ARBA" id="ARBA00000971"/>
    </source>
</evidence>
<dbReference type="EC" id="5.2.1.8" evidence="3"/>
<dbReference type="KEGG" id="pacr:FXN63_02455"/>
<dbReference type="PROSITE" id="PS50198">
    <property type="entry name" value="PPIC_PPIASE_2"/>
    <property type="match status" value="1"/>
</dbReference>
<dbReference type="InterPro" id="IPR046357">
    <property type="entry name" value="PPIase_dom_sf"/>
</dbReference>
<gene>
    <name evidence="7" type="ORF">FXN63_02455</name>
</gene>
<keyword evidence="4 5" id="KW-0697">Rotamase</keyword>
<protein>
    <recommendedName>
        <fullName evidence="3">peptidylprolyl isomerase</fullName>
        <ecNumber evidence="3">5.2.1.8</ecNumber>
    </recommendedName>
</protein>